<dbReference type="InterPro" id="IPR032095">
    <property type="entry name" value="Sacchrp_dh-like_C"/>
</dbReference>
<dbReference type="FunFam" id="3.30.360.10:FF:000008">
    <property type="entry name" value="Alpha-aminoadipic semialdehyde synthase, mitochondrial"/>
    <property type="match status" value="1"/>
</dbReference>
<dbReference type="STRING" id="15368.A0A0Q3FVC9"/>
<dbReference type="CDD" id="cd12189">
    <property type="entry name" value="LKR_SDH_like"/>
    <property type="match status" value="1"/>
</dbReference>
<dbReference type="FunFam" id="3.40.50.720:FF:000284">
    <property type="entry name" value="Lysine-ketoglutarate reductase/saccharopine dehydrogenase1"/>
    <property type="match status" value="1"/>
</dbReference>
<evidence type="ECO:0000256" key="3">
    <source>
        <dbReference type="ARBA" id="ARBA00022857"/>
    </source>
</evidence>
<dbReference type="Gene3D" id="3.30.70.2690">
    <property type="entry name" value="LOR/SDH bifunctional enzyme, conserved domain"/>
    <property type="match status" value="1"/>
</dbReference>
<reference evidence="11" key="3">
    <citation type="submission" date="2018-08" db="UniProtKB">
        <authorList>
            <consortium name="EnsemblPlants"/>
        </authorList>
    </citation>
    <scope>IDENTIFICATION</scope>
    <source>
        <strain evidence="11">cv. Bd21</strain>
    </source>
</reference>
<keyword evidence="6" id="KW-0511">Multifunctional enzyme</keyword>
<name>A0A0Q3FVC9_BRADI</name>
<reference evidence="10 11" key="1">
    <citation type="journal article" date="2010" name="Nature">
        <title>Genome sequencing and analysis of the model grass Brachypodium distachyon.</title>
        <authorList>
            <consortium name="International Brachypodium Initiative"/>
        </authorList>
    </citation>
    <scope>NUCLEOTIDE SEQUENCE [LARGE SCALE GENOMIC DNA]</scope>
    <source>
        <strain evidence="10">Bd21</strain>
        <strain evidence="11">cv. Bd21</strain>
    </source>
</reference>
<dbReference type="Pfam" id="PF05222">
    <property type="entry name" value="AlaDh_PNT_N"/>
    <property type="match status" value="1"/>
</dbReference>
<dbReference type="GO" id="GO:0019878">
    <property type="term" value="P:lysine biosynthetic process via aminoadipic acid"/>
    <property type="evidence" value="ECO:0000318"/>
    <property type="project" value="GO_Central"/>
</dbReference>
<dbReference type="FunFam" id="3.30.70.2690:FF:000001">
    <property type="entry name" value="Lysine-ketoglutarate reductase/saccharopine dehydrogenase1"/>
    <property type="match status" value="1"/>
</dbReference>
<feature type="domain" description="Alanine dehydrogenase/pyridine nucleotide transhydrogenase NAD(H)-binding" evidence="8">
    <location>
        <begin position="196"/>
        <end position="395"/>
    </location>
</feature>
<dbReference type="GeneID" id="100824912"/>
<dbReference type="CDD" id="cd12144">
    <property type="entry name" value="SDH_N_domain"/>
    <property type="match status" value="1"/>
</dbReference>
<evidence type="ECO:0000259" key="9">
    <source>
        <dbReference type="SMART" id="SM01003"/>
    </source>
</evidence>
<dbReference type="Gramene" id="KQK02069">
    <property type="protein sequence ID" value="KQK02069"/>
    <property type="gene ID" value="BRADI_3g60160v3"/>
</dbReference>
<dbReference type="SMART" id="SM01003">
    <property type="entry name" value="AlaDh_PNT_N"/>
    <property type="match status" value="1"/>
</dbReference>
<keyword evidence="5" id="KW-0520">NAD</keyword>
<dbReference type="SUPFAM" id="SSF52283">
    <property type="entry name" value="Formate/glycerate dehydrogenase catalytic domain-like"/>
    <property type="match status" value="1"/>
</dbReference>
<dbReference type="Pfam" id="PF04455">
    <property type="entry name" value="Saccharop_dh_N"/>
    <property type="match status" value="1"/>
</dbReference>
<evidence type="ECO:0000256" key="7">
    <source>
        <dbReference type="ARBA" id="ARBA00025744"/>
    </source>
</evidence>
<dbReference type="RefSeq" id="XP_010236161.1">
    <property type="nucleotide sequence ID" value="XM_010237859.3"/>
</dbReference>
<evidence type="ECO:0000313" key="12">
    <source>
        <dbReference type="Proteomes" id="UP000008810"/>
    </source>
</evidence>
<dbReference type="Gene3D" id="3.40.50.720">
    <property type="entry name" value="NAD(P)-binding Rossmann-like Domain"/>
    <property type="match status" value="2"/>
</dbReference>
<comment type="pathway">
    <text evidence="1">Amino-acid degradation; L-lysine degradation via saccharopine pathway; glutaryl-CoA from L-lysine: step 1/6.</text>
</comment>
<dbReference type="GO" id="GO:0005737">
    <property type="term" value="C:cytoplasm"/>
    <property type="evidence" value="ECO:0000318"/>
    <property type="project" value="GO_Central"/>
</dbReference>
<dbReference type="OrthoDB" id="10059875at2759"/>
<dbReference type="GO" id="GO:0004753">
    <property type="term" value="F:saccharopine dehydrogenase activity"/>
    <property type="evidence" value="ECO:0000318"/>
    <property type="project" value="GO_Central"/>
</dbReference>
<dbReference type="Pfam" id="PF03435">
    <property type="entry name" value="Sacchrp_dh_NADP"/>
    <property type="match status" value="1"/>
</dbReference>
<comment type="pathway">
    <text evidence="2">Amino-acid degradation; L-lysine degradation via saccharopine pathway; glutaryl-CoA from L-lysine: step 2/6.</text>
</comment>
<proteinExistence type="inferred from homology"/>
<evidence type="ECO:0000256" key="4">
    <source>
        <dbReference type="ARBA" id="ARBA00023002"/>
    </source>
</evidence>
<dbReference type="InterPro" id="IPR007545">
    <property type="entry name" value="LOR/SDH_bifunc_enz_cons_dom"/>
</dbReference>
<dbReference type="InterPro" id="IPR036291">
    <property type="entry name" value="NAD(P)-bd_dom_sf"/>
</dbReference>
<dbReference type="InterPro" id="IPR043009">
    <property type="entry name" value="LOR/SDH_bifunc_enz_cons_dom_sf"/>
</dbReference>
<reference evidence="10" key="2">
    <citation type="submission" date="2017-06" db="EMBL/GenBank/DDBJ databases">
        <title>WGS assembly of Brachypodium distachyon.</title>
        <authorList>
            <consortium name="The International Brachypodium Initiative"/>
            <person name="Lucas S."/>
            <person name="Harmon-Smith M."/>
            <person name="Lail K."/>
            <person name="Tice H."/>
            <person name="Grimwood J."/>
            <person name="Bruce D."/>
            <person name="Barry K."/>
            <person name="Shu S."/>
            <person name="Lindquist E."/>
            <person name="Wang M."/>
            <person name="Pitluck S."/>
            <person name="Vogel J.P."/>
            <person name="Garvin D.F."/>
            <person name="Mockler T.C."/>
            <person name="Schmutz J."/>
            <person name="Rokhsar D."/>
            <person name="Bevan M.W."/>
        </authorList>
    </citation>
    <scope>NUCLEOTIDE SEQUENCE</scope>
    <source>
        <strain evidence="10">Bd21</strain>
    </source>
</reference>
<dbReference type="EnsemblPlants" id="KQK02069">
    <property type="protein sequence ID" value="KQK02069"/>
    <property type="gene ID" value="BRADI_3g60160v3"/>
</dbReference>
<feature type="domain" description="Alanine dehydrogenase/pyridine nucleotide transhydrogenase N-terminal" evidence="9">
    <location>
        <begin position="19"/>
        <end position="156"/>
    </location>
</feature>
<dbReference type="SUPFAM" id="SSF55347">
    <property type="entry name" value="Glyceraldehyde-3-phosphate dehydrogenase-like, C-terminal domain"/>
    <property type="match status" value="1"/>
</dbReference>
<dbReference type="EMBL" id="CM000882">
    <property type="protein sequence ID" value="KQK02069.1"/>
    <property type="molecule type" value="Genomic_DNA"/>
</dbReference>
<dbReference type="SMART" id="SM01002">
    <property type="entry name" value="AlaDh_PNT_C"/>
    <property type="match status" value="1"/>
</dbReference>
<evidence type="ECO:0000256" key="2">
    <source>
        <dbReference type="ARBA" id="ARBA00004720"/>
    </source>
</evidence>
<dbReference type="InterPro" id="IPR051168">
    <property type="entry name" value="AASS"/>
</dbReference>
<dbReference type="InterPro" id="IPR005097">
    <property type="entry name" value="Sacchrp_dh_NADP-bd"/>
</dbReference>
<keyword evidence="4" id="KW-0560">Oxidoreductase</keyword>
<dbReference type="Gene3D" id="1.10.1870.10">
    <property type="entry name" value="Domain 3, Saccharopine reductase"/>
    <property type="match status" value="1"/>
</dbReference>
<evidence type="ECO:0000313" key="10">
    <source>
        <dbReference type="EMBL" id="KQK02069.1"/>
    </source>
</evidence>
<evidence type="ECO:0000313" key="11">
    <source>
        <dbReference type="EnsemblPlants" id="KQK02069"/>
    </source>
</evidence>
<dbReference type="InterPro" id="IPR007698">
    <property type="entry name" value="AlaDH/PNT_NAD(H)-bd"/>
</dbReference>
<evidence type="ECO:0000256" key="6">
    <source>
        <dbReference type="ARBA" id="ARBA00023268"/>
    </source>
</evidence>
<comment type="similarity">
    <text evidence="7">In the C-terminal section; belongs to the saccharopine dehydrogenase family.</text>
</comment>
<dbReference type="AlphaFoldDB" id="A0A0Q3FVC9"/>
<evidence type="ECO:0000256" key="1">
    <source>
        <dbReference type="ARBA" id="ARBA00004682"/>
    </source>
</evidence>
<keyword evidence="12" id="KW-1185">Reference proteome</keyword>
<organism evidence="10">
    <name type="scientific">Brachypodium distachyon</name>
    <name type="common">Purple false brome</name>
    <name type="synonym">Trachynia distachya</name>
    <dbReference type="NCBI Taxonomy" id="15368"/>
    <lineage>
        <taxon>Eukaryota</taxon>
        <taxon>Viridiplantae</taxon>
        <taxon>Streptophyta</taxon>
        <taxon>Embryophyta</taxon>
        <taxon>Tracheophyta</taxon>
        <taxon>Spermatophyta</taxon>
        <taxon>Magnoliopsida</taxon>
        <taxon>Liliopsida</taxon>
        <taxon>Poales</taxon>
        <taxon>Poaceae</taxon>
        <taxon>BOP clade</taxon>
        <taxon>Pooideae</taxon>
        <taxon>Stipodae</taxon>
        <taxon>Brachypodieae</taxon>
        <taxon>Brachypodium</taxon>
    </lineage>
</organism>
<dbReference type="GO" id="GO:0033512">
    <property type="term" value="P:L-lysine catabolic process to acetyl-CoA via saccharopine"/>
    <property type="evidence" value="ECO:0007669"/>
    <property type="project" value="UniProtKB-UniPathway"/>
</dbReference>
<dbReference type="ExpressionAtlas" id="A0A0Q3FVC9">
    <property type="expression patterns" value="baseline and differential"/>
</dbReference>
<dbReference type="InterPro" id="IPR007886">
    <property type="entry name" value="AlaDH/PNT_N"/>
</dbReference>
<accession>A0A0Q3FVC9</accession>
<dbReference type="PANTHER" id="PTHR11133">
    <property type="entry name" value="SACCHAROPINE DEHYDROGENASE"/>
    <property type="match status" value="1"/>
</dbReference>
<gene>
    <name evidence="11" type="primary">LOC100824912</name>
    <name evidence="10" type="ORF">BRADI_3g60160v3</name>
</gene>
<dbReference type="PANTHER" id="PTHR11133:SF22">
    <property type="entry name" value="ALPHA-AMINOADIPIC SEMIALDEHYDE SYNTHASE, MITOCHONDRIAL"/>
    <property type="match status" value="1"/>
</dbReference>
<sequence>MGSAGTESNDTLLGNGVIGILAETVNMWERRAPLTPSHCARLVLGGGKRKTGVNRIIVQPSTKRIHHDAQYEDAGCEISEDLSECGLIVGIKQPKLEMILPDRAYAFFSHTHKAQKENMPLLDKILEERVSLFDYELIVDDDGKRLLAFGKFAGRAGLIDFLHGLGQRYLSLGYSTPFLSLGQSHMYPSLAAAKAAVIAIGEEIATFGLPSGICPIVFVFTGSGNVSQGAQEIFKLLPHTFVDAEKLPELSAGKHLSPHNQSTRRAFQLYGCVVTSRDMVSPKDPSRCFNKADYYAHPEHYRPIFHERIAPYASAIVNCMYWERRFPRLLSIDQLQQLMTNGCPLVGISDITCDIGGSIEFVNKSTSIERPFFRYDPSTNLYHDDMEGDGVICLAVDILPTEFSREASQHFGDILSRFVISLASSKGLLELPSHLRRACIAYAGRLTPLYEYIPRMRKTMIEMPPAPLNSLPDKKYTTLVSLSGHLFDKFLINEALDIIETAGGAFHLVKCDVGQSIDDVSYSELEVGADDTSTLDKIIDSLNSIASAHRGDPNATRETEISLKIGRVSECGSDDSMDEVGPKILILGAGRVCRPAAEFLASYQNINSSGANDYNTDQVHVVVASLYQKDAEETVEGIKNATAAQLDVSDIGSLSNLVSQVEVVVSLLPASFHAAIARVCIELKKHLVTASYVDDSMSKLEQAAEGAGVTILCEMGLDPGIDHMMAMKMIDEAHAQKGKIKAFTSFCGGLPSPAAANNPLAYKFSWSPAGAIRAGKNPAVYKFLGEVVHVDGSKLFDSAKRLRLPELPAFALEHLPNRNSLMYGDLYGISKEASTVYRSTLRYEGFSEIMAILGKIGFFDAADHPLLQQTNRPTYRVFLNDLLNVNNISTTTSKGNPEVSGGQNDELISRLMALGYCKEKELAVKIFKTIKFLGLDEETEIPKDCSSAFSVICQRMEQRMAYSHNEQDMVLLHHEVEVEYSDGRPTEKHQATLLEFGTVENDRSTTAMALTVGLPAAIGALLLLQNKVQKRGVIRPLEPEIYIPALEILEASGIKLMERVET</sequence>
<evidence type="ECO:0000256" key="5">
    <source>
        <dbReference type="ARBA" id="ARBA00023027"/>
    </source>
</evidence>
<dbReference type="Pfam" id="PF16653">
    <property type="entry name" value="Sacchrp_dh_C"/>
    <property type="match status" value="1"/>
</dbReference>
<dbReference type="UniPathway" id="UPA00868">
    <property type="reaction ID" value="UER00835"/>
</dbReference>
<keyword evidence="3" id="KW-0521">NADP</keyword>
<evidence type="ECO:0000259" key="8">
    <source>
        <dbReference type="SMART" id="SM01002"/>
    </source>
</evidence>
<dbReference type="Gene3D" id="3.30.360.10">
    <property type="entry name" value="Dihydrodipicolinate Reductase, domain 2"/>
    <property type="match status" value="1"/>
</dbReference>
<dbReference type="KEGG" id="bdi:100824912"/>
<protein>
    <submittedName>
        <fullName evidence="10 11">Uncharacterized protein</fullName>
    </submittedName>
</protein>
<dbReference type="SUPFAM" id="SSF51735">
    <property type="entry name" value="NAD(P)-binding Rossmann-fold domains"/>
    <property type="match status" value="1"/>
</dbReference>
<dbReference type="Proteomes" id="UP000008810">
    <property type="component" value="Chromosome 3"/>
</dbReference>